<organism evidence="5 6">
    <name type="scientific">Pseudonocardia sediminis</name>
    <dbReference type="NCBI Taxonomy" id="1397368"/>
    <lineage>
        <taxon>Bacteria</taxon>
        <taxon>Bacillati</taxon>
        <taxon>Actinomycetota</taxon>
        <taxon>Actinomycetes</taxon>
        <taxon>Pseudonocardiales</taxon>
        <taxon>Pseudonocardiaceae</taxon>
        <taxon>Pseudonocardia</taxon>
    </lineage>
</organism>
<keyword evidence="2 5" id="KW-0808">Transferase</keyword>
<evidence type="ECO:0000259" key="4">
    <source>
        <dbReference type="PROSITE" id="PS51186"/>
    </source>
</evidence>
<dbReference type="GO" id="GO:0008080">
    <property type="term" value="F:N-acetyltransferase activity"/>
    <property type="evidence" value="ECO:0007669"/>
    <property type="project" value="TreeGrafter"/>
</dbReference>
<dbReference type="SUPFAM" id="SSF55729">
    <property type="entry name" value="Acyl-CoA N-acyltransferases (Nat)"/>
    <property type="match status" value="1"/>
</dbReference>
<proteinExistence type="inferred from homology"/>
<evidence type="ECO:0000256" key="1">
    <source>
        <dbReference type="ARBA" id="ARBA00008694"/>
    </source>
</evidence>
<dbReference type="EMBL" id="SHKL01000001">
    <property type="protein sequence ID" value="RZT88139.1"/>
    <property type="molecule type" value="Genomic_DNA"/>
</dbReference>
<keyword evidence="6" id="KW-1185">Reference proteome</keyword>
<dbReference type="Gene3D" id="3.40.630.30">
    <property type="match status" value="1"/>
</dbReference>
<evidence type="ECO:0000313" key="5">
    <source>
        <dbReference type="EMBL" id="RZT88139.1"/>
    </source>
</evidence>
<reference evidence="5 6" key="1">
    <citation type="submission" date="2019-02" db="EMBL/GenBank/DDBJ databases">
        <title>Sequencing the genomes of 1000 actinobacteria strains.</title>
        <authorList>
            <person name="Klenk H.-P."/>
        </authorList>
    </citation>
    <scope>NUCLEOTIDE SEQUENCE [LARGE SCALE GENOMIC DNA]</scope>
    <source>
        <strain evidence="5 6">DSM 45779</strain>
    </source>
</reference>
<dbReference type="Proteomes" id="UP000291591">
    <property type="component" value="Unassembled WGS sequence"/>
</dbReference>
<feature type="domain" description="N-acetyltransferase" evidence="4">
    <location>
        <begin position="1"/>
        <end position="168"/>
    </location>
</feature>
<dbReference type="PANTHER" id="PTHR10545:SF29">
    <property type="entry name" value="GH14572P-RELATED"/>
    <property type="match status" value="1"/>
</dbReference>
<accession>A0A4Q7V628</accession>
<dbReference type="PROSITE" id="PS51186">
    <property type="entry name" value="GNAT"/>
    <property type="match status" value="1"/>
</dbReference>
<keyword evidence="3 5" id="KW-0012">Acyltransferase</keyword>
<comment type="similarity">
    <text evidence="1">Belongs to the acetyltransferase family.</text>
</comment>
<gene>
    <name evidence="5" type="ORF">EV383_5076</name>
</gene>
<name>A0A4Q7V628_PSEST</name>
<evidence type="ECO:0000256" key="3">
    <source>
        <dbReference type="ARBA" id="ARBA00023315"/>
    </source>
</evidence>
<dbReference type="AlphaFoldDB" id="A0A4Q7V628"/>
<comment type="caution">
    <text evidence="5">The sequence shown here is derived from an EMBL/GenBank/DDBJ whole genome shotgun (WGS) entry which is preliminary data.</text>
</comment>
<protein>
    <submittedName>
        <fullName evidence="5">L-amino acid N-acyltransferase YncA</fullName>
    </submittedName>
</protein>
<evidence type="ECO:0000256" key="2">
    <source>
        <dbReference type="ARBA" id="ARBA00022679"/>
    </source>
</evidence>
<dbReference type="InterPro" id="IPR016181">
    <property type="entry name" value="Acyl_CoA_acyltransferase"/>
</dbReference>
<dbReference type="RefSeq" id="WP_130292191.1">
    <property type="nucleotide sequence ID" value="NZ_SHKL01000001.1"/>
</dbReference>
<dbReference type="OrthoDB" id="9805924at2"/>
<evidence type="ECO:0000313" key="6">
    <source>
        <dbReference type="Proteomes" id="UP000291591"/>
    </source>
</evidence>
<sequence>MIRQAGPRDVDAIVALVHELADYEKARDECHLTAGQLHTALFGADPSAYAHVAVAGGDGGDAVGCAIWFRTFSTWEGVAGIHLEDLYVRPEHRGSGYGGALLAALAARCRAEGWARLEWNVLDWNAPAIGFYRSVGAVPNEGWTTYRLTGPALARVGAGGVPRDHPAGPATP</sequence>
<dbReference type="InterPro" id="IPR000182">
    <property type="entry name" value="GNAT_dom"/>
</dbReference>
<dbReference type="FunFam" id="3.40.630.30:FF:000064">
    <property type="entry name" value="GNAT family acetyltransferase"/>
    <property type="match status" value="1"/>
</dbReference>
<dbReference type="PANTHER" id="PTHR10545">
    <property type="entry name" value="DIAMINE N-ACETYLTRANSFERASE"/>
    <property type="match status" value="1"/>
</dbReference>
<dbReference type="Pfam" id="PF00583">
    <property type="entry name" value="Acetyltransf_1"/>
    <property type="match status" value="1"/>
</dbReference>
<dbReference type="InterPro" id="IPR051016">
    <property type="entry name" value="Diverse_Substrate_AcTransf"/>
</dbReference>